<evidence type="ECO:0000256" key="1">
    <source>
        <dbReference type="ARBA" id="ARBA00023115"/>
    </source>
</evidence>
<dbReference type="Proteomes" id="UP001339911">
    <property type="component" value="Unassembled WGS sequence"/>
</dbReference>
<keyword evidence="1" id="KW-0620">Polyamine biosynthesis</keyword>
<dbReference type="Gene3D" id="3.40.50.150">
    <property type="entry name" value="Vaccinia Virus protein VP39"/>
    <property type="match status" value="1"/>
</dbReference>
<dbReference type="CDD" id="cd02440">
    <property type="entry name" value="AdoMet_MTases"/>
    <property type="match status" value="1"/>
</dbReference>
<proteinExistence type="predicted"/>
<gene>
    <name evidence="2" type="ORF">V1634_17050</name>
</gene>
<evidence type="ECO:0000313" key="2">
    <source>
        <dbReference type="EMBL" id="MEE6308538.1"/>
    </source>
</evidence>
<comment type="caution">
    <text evidence="2">The sequence shown here is derived from an EMBL/GenBank/DDBJ whole genome shotgun (WGS) entry which is preliminary data.</text>
</comment>
<dbReference type="PANTHER" id="PTHR43317:SF3">
    <property type="entry name" value="BLR2883 PROTEIN"/>
    <property type="match status" value="1"/>
</dbReference>
<dbReference type="PANTHER" id="PTHR43317">
    <property type="entry name" value="THERMOSPERMINE SYNTHASE ACAULIS5"/>
    <property type="match status" value="1"/>
</dbReference>
<sequence>MEPSLRIDVYEVKLGDEFLMSSLFPVAEIELARLGLARLPGTGLDVVVGGLGLGYTARTALADPRVRSLTVVERLDAVIEWHRDELLPHAAELTADPRSRLVHGDFFAMAHGTGFDPDAPGRRFDAVLLDIDHTPRQVLHPSHAVFYGREGLRRLTDHLRPGGVFALWSNDPPDEEFTRTLAEVFARPVAQVVRFHNHLQDREATNTVYVAEWEGPSG</sequence>
<dbReference type="SUPFAM" id="SSF53335">
    <property type="entry name" value="S-adenosyl-L-methionine-dependent methyltransferases"/>
    <property type="match status" value="1"/>
</dbReference>
<keyword evidence="3" id="KW-1185">Reference proteome</keyword>
<reference evidence="2 3" key="1">
    <citation type="submission" date="2024-01" db="EMBL/GenBank/DDBJ databases">
        <title>Genome insights into Plantactinospora veratri sp. nov.</title>
        <authorList>
            <person name="Wang L."/>
        </authorList>
    </citation>
    <scope>NUCLEOTIDE SEQUENCE [LARGE SCALE GENOMIC DNA]</scope>
    <source>
        <strain evidence="2 3">NEAU-FHS4</strain>
    </source>
</reference>
<accession>A0ABU7SF16</accession>
<evidence type="ECO:0000313" key="3">
    <source>
        <dbReference type="Proteomes" id="UP001339911"/>
    </source>
</evidence>
<protein>
    <submittedName>
        <fullName evidence="2">Spermidine synthase</fullName>
    </submittedName>
</protein>
<dbReference type="RefSeq" id="WP_331208817.1">
    <property type="nucleotide sequence ID" value="NZ_JAZGQL010000012.1"/>
</dbReference>
<dbReference type="EMBL" id="JAZGQL010000012">
    <property type="protein sequence ID" value="MEE6308538.1"/>
    <property type="molecule type" value="Genomic_DNA"/>
</dbReference>
<dbReference type="InterPro" id="IPR029063">
    <property type="entry name" value="SAM-dependent_MTases_sf"/>
</dbReference>
<name>A0ABU7SF16_9ACTN</name>
<organism evidence="2 3">
    <name type="scientific">Plantactinospora veratri</name>
    <dbReference type="NCBI Taxonomy" id="1436122"/>
    <lineage>
        <taxon>Bacteria</taxon>
        <taxon>Bacillati</taxon>
        <taxon>Actinomycetota</taxon>
        <taxon>Actinomycetes</taxon>
        <taxon>Micromonosporales</taxon>
        <taxon>Micromonosporaceae</taxon>
        <taxon>Plantactinospora</taxon>
    </lineage>
</organism>